<dbReference type="Proteomes" id="UP001596023">
    <property type="component" value="Unassembled WGS sequence"/>
</dbReference>
<accession>A0ABV9KVG6</accession>
<dbReference type="GO" id="GO:0016787">
    <property type="term" value="F:hydrolase activity"/>
    <property type="evidence" value="ECO:0007669"/>
    <property type="project" value="UniProtKB-KW"/>
</dbReference>
<feature type="domain" description="3-keto-alpha-glucoside-1,2-lyase/3-keto-2-hydroxy-glucal hydratase" evidence="1">
    <location>
        <begin position="25"/>
        <end position="194"/>
    </location>
</feature>
<sequence>MSRTIILFIISFICLSSCTNSKSRILFNGHNDKNWKTSGNVSVNDSMLILSGPDSRATLKNGEYKDFDLNLVLRTTQNGKGFISFHTDESSGKGYRIAINNNISDPIWWRMTGSLLSVRNLTKSLVKDDQWFTMNIRVEGQSIIVKINGEPVVEYLEPAHPLRISPNDKCILSEGTISLASKGSGNIEFKSISIETLNRKDINIPAQLTIAKDEQNDDILHLHQEDFPVLDYHVHLKGGLTKESAAKQSRKAGINYVVAPNCGVGFPITNDKEVFNFLDTMRTQPFILAMQGEGREWVTTFSEKARDGFDFVFTDALTFNDMKNRRVHLWINEEVKINDEQQYMDMIVDKICSVLREPADVYVNPFFLPEQMNDRYDEFWTEDRMNRVIDALAKSGMALEINELYRIPNKAIIMKAKKAGIKFTFGSNNISPEVGKLEYSIRMKKECNLMQLEMYKPQIKL</sequence>
<evidence type="ECO:0000313" key="3">
    <source>
        <dbReference type="Proteomes" id="UP001596023"/>
    </source>
</evidence>
<dbReference type="InterPro" id="IPR013320">
    <property type="entry name" value="ConA-like_dom_sf"/>
</dbReference>
<dbReference type="Gene3D" id="2.60.120.560">
    <property type="entry name" value="Exo-inulinase, domain 1"/>
    <property type="match status" value="1"/>
</dbReference>
<protein>
    <submittedName>
        <fullName evidence="2">Family 16 glycoside hydrolase</fullName>
    </submittedName>
</protein>
<dbReference type="SUPFAM" id="SSF49899">
    <property type="entry name" value="Concanavalin A-like lectins/glucanases"/>
    <property type="match status" value="1"/>
</dbReference>
<dbReference type="EMBL" id="JBHSGN010000063">
    <property type="protein sequence ID" value="MFC4673784.1"/>
    <property type="molecule type" value="Genomic_DNA"/>
</dbReference>
<name>A0ABV9KVG6_9BACT</name>
<comment type="caution">
    <text evidence="2">The sequence shown here is derived from an EMBL/GenBank/DDBJ whole genome shotgun (WGS) entry which is preliminary data.</text>
</comment>
<proteinExistence type="predicted"/>
<keyword evidence="3" id="KW-1185">Reference proteome</keyword>
<gene>
    <name evidence="2" type="ORF">ACFO6W_08785</name>
</gene>
<evidence type="ECO:0000313" key="2">
    <source>
        <dbReference type="EMBL" id="MFC4673784.1"/>
    </source>
</evidence>
<dbReference type="Pfam" id="PF06439">
    <property type="entry name" value="3keto-disac_hyd"/>
    <property type="match status" value="1"/>
</dbReference>
<keyword evidence="2" id="KW-0378">Hydrolase</keyword>
<evidence type="ECO:0000259" key="1">
    <source>
        <dbReference type="Pfam" id="PF06439"/>
    </source>
</evidence>
<dbReference type="Gene3D" id="3.20.20.140">
    <property type="entry name" value="Metal-dependent hydrolases"/>
    <property type="match status" value="1"/>
</dbReference>
<reference evidence="3" key="1">
    <citation type="journal article" date="2019" name="Int. J. Syst. Evol. Microbiol.">
        <title>The Global Catalogue of Microorganisms (GCM) 10K type strain sequencing project: providing services to taxonomists for standard genome sequencing and annotation.</title>
        <authorList>
            <consortium name="The Broad Institute Genomics Platform"/>
            <consortium name="The Broad Institute Genome Sequencing Center for Infectious Disease"/>
            <person name="Wu L."/>
            <person name="Ma J."/>
        </authorList>
    </citation>
    <scope>NUCLEOTIDE SEQUENCE [LARGE SCALE GENOMIC DNA]</scope>
    <source>
        <strain evidence="3">CCUG 66188</strain>
    </source>
</reference>
<dbReference type="InterPro" id="IPR010496">
    <property type="entry name" value="AL/BT2_dom"/>
</dbReference>
<organism evidence="2 3">
    <name type="scientific">Dysgonomonas termitidis</name>
    <dbReference type="NCBI Taxonomy" id="1516126"/>
    <lineage>
        <taxon>Bacteria</taxon>
        <taxon>Pseudomonadati</taxon>
        <taxon>Bacteroidota</taxon>
        <taxon>Bacteroidia</taxon>
        <taxon>Bacteroidales</taxon>
        <taxon>Dysgonomonadaceae</taxon>
        <taxon>Dysgonomonas</taxon>
    </lineage>
</organism>
<dbReference type="RefSeq" id="WP_379995409.1">
    <property type="nucleotide sequence ID" value="NZ_JBHSGN010000063.1"/>
</dbReference>